<evidence type="ECO:0000256" key="7">
    <source>
        <dbReference type="ARBA" id="ARBA00023136"/>
    </source>
</evidence>
<dbReference type="InterPro" id="IPR023298">
    <property type="entry name" value="ATPase_P-typ_TM_dom_sf"/>
</dbReference>
<dbReference type="Gene3D" id="2.70.150.10">
    <property type="entry name" value="Calcium-transporting ATPase, cytoplasmic transduction domain A"/>
    <property type="match status" value="1"/>
</dbReference>
<keyword evidence="5" id="KW-1278">Translocase</keyword>
<feature type="transmembrane region" description="Helical" evidence="8">
    <location>
        <begin position="234"/>
        <end position="253"/>
    </location>
</feature>
<dbReference type="SUPFAM" id="SSF56784">
    <property type="entry name" value="HAD-like"/>
    <property type="match status" value="1"/>
</dbReference>
<dbReference type="InterPro" id="IPR027256">
    <property type="entry name" value="P-typ_ATPase_IB"/>
</dbReference>
<keyword evidence="11" id="KW-1185">Reference proteome</keyword>
<dbReference type="PANTHER" id="PTHR48085">
    <property type="entry name" value="CADMIUM/ZINC-TRANSPORTING ATPASE HMA2-RELATED"/>
    <property type="match status" value="1"/>
</dbReference>
<dbReference type="PANTHER" id="PTHR48085:SF5">
    <property type="entry name" value="CADMIUM_ZINC-TRANSPORTING ATPASE HMA4-RELATED"/>
    <property type="match status" value="1"/>
</dbReference>
<dbReference type="Gene3D" id="3.40.50.1000">
    <property type="entry name" value="HAD superfamily/HAD-like"/>
    <property type="match status" value="1"/>
</dbReference>
<dbReference type="InterPro" id="IPR044492">
    <property type="entry name" value="P_typ_ATPase_HD_dom"/>
</dbReference>
<dbReference type="InterPro" id="IPR023214">
    <property type="entry name" value="HAD_sf"/>
</dbReference>
<feature type="transmembrane region" description="Helical" evidence="8">
    <location>
        <begin position="84"/>
        <end position="104"/>
    </location>
</feature>
<keyword evidence="7 8" id="KW-0472">Membrane</keyword>
<comment type="subcellular location">
    <subcellularLocation>
        <location evidence="1">Cell membrane</location>
        <topology evidence="1">Multi-pass membrane protein</topology>
    </subcellularLocation>
</comment>
<dbReference type="InterPro" id="IPR023299">
    <property type="entry name" value="ATPase_P-typ_cyto_dom_N"/>
</dbReference>
<sequence>MRWWHTLVRQYPLVLATLGVAALGGVLVAVGDHDAARWVVTGYALVIAAVQAVSMIRELRAGTWGIDILAVTAIVATVAVGEEWAALVIVLMLTGGVALEDYAAGRARRELASLLDAAPRTAHAVGPDGSVADVPVDEVRPGDELMVTPGEVVPVDGVLLGLPAVFDESSLTGESMPVEHVPGDGLLSGSVNGTTGVRMRATAAAGDSQYQHIIALVREASESKAPFVRLADRVAVPFTAVAFAIAGLAWAVTGDAVRFAEVLVVATPCPLLIATPVAFLAGLSRASRNGIIVKNGGALEKLARIRTAAFDKTGTLTFGRPDVVAVTPSDGLSSDELLRLAASVEQASNHALAASIVGAARERGLRLSPAENVRESTGHGVSALVDGHTVVVGKEGFVAEAVEPTASREGCAVEPADLEPGQLAVHLAVDGAYAGVVTLADAVRPEALHTVTRLRGLGVRHVVMLSGDAEATARHVADAVGVDEYRADCLPADKVAAVQAMSDRPVMMIGDGVNDAPVLAVADVGVAMGAKGSSAASESADVVILLDDVDRAACAVSIGRRTVQVAMQAIAIGVGISLLLMVAAAFGAIPAIVGAGLQELVDLTTILWALRASSPRRSEPADAESAPRPVLVAATHATA</sequence>
<keyword evidence="6 8" id="KW-1133">Transmembrane helix</keyword>
<dbReference type="PRINTS" id="PR00119">
    <property type="entry name" value="CATATPASE"/>
</dbReference>
<feature type="domain" description="P-type ATPase A" evidence="9">
    <location>
        <begin position="118"/>
        <end position="217"/>
    </location>
</feature>
<keyword evidence="3 8" id="KW-0812">Transmembrane</keyword>
<evidence type="ECO:0000313" key="11">
    <source>
        <dbReference type="Proteomes" id="UP001316189"/>
    </source>
</evidence>
<evidence type="ECO:0000256" key="6">
    <source>
        <dbReference type="ARBA" id="ARBA00022989"/>
    </source>
</evidence>
<organism evidence="10 11">
    <name type="scientific">Cellulomonas chengniuliangii</name>
    <dbReference type="NCBI Taxonomy" id="2968084"/>
    <lineage>
        <taxon>Bacteria</taxon>
        <taxon>Bacillati</taxon>
        <taxon>Actinomycetota</taxon>
        <taxon>Actinomycetes</taxon>
        <taxon>Micrococcales</taxon>
        <taxon>Cellulomonadaceae</taxon>
        <taxon>Cellulomonas</taxon>
    </lineage>
</organism>
<dbReference type="NCBIfam" id="TIGR01525">
    <property type="entry name" value="ATPase-IB_hvy"/>
    <property type="match status" value="1"/>
</dbReference>
<keyword evidence="4 8" id="KW-0479">Metal-binding</keyword>
<keyword evidence="8" id="KW-0547">Nucleotide-binding</keyword>
<dbReference type="NCBIfam" id="TIGR01494">
    <property type="entry name" value="ATPase_P-type"/>
    <property type="match status" value="1"/>
</dbReference>
<evidence type="ECO:0000256" key="4">
    <source>
        <dbReference type="ARBA" id="ARBA00022723"/>
    </source>
</evidence>
<dbReference type="Pfam" id="PF00122">
    <property type="entry name" value="E1-E2_ATPase"/>
    <property type="match status" value="1"/>
</dbReference>
<feature type="transmembrane region" description="Helical" evidence="8">
    <location>
        <begin position="36"/>
        <end position="54"/>
    </location>
</feature>
<dbReference type="SUPFAM" id="SSF81665">
    <property type="entry name" value="Calcium ATPase, transmembrane domain M"/>
    <property type="match status" value="1"/>
</dbReference>
<dbReference type="SFLD" id="SFLDG00002">
    <property type="entry name" value="C1.7:_P-type_atpase_like"/>
    <property type="match status" value="1"/>
</dbReference>
<dbReference type="InterPro" id="IPR059000">
    <property type="entry name" value="ATPase_P-type_domA"/>
</dbReference>
<evidence type="ECO:0000256" key="2">
    <source>
        <dbReference type="ARBA" id="ARBA00006024"/>
    </source>
</evidence>
<evidence type="ECO:0000313" key="10">
    <source>
        <dbReference type="EMBL" id="UUI75466.1"/>
    </source>
</evidence>
<evidence type="ECO:0000256" key="5">
    <source>
        <dbReference type="ARBA" id="ARBA00022967"/>
    </source>
</evidence>
<reference evidence="10 11" key="1">
    <citation type="submission" date="2022-07" db="EMBL/GenBank/DDBJ databases">
        <title>Novel species in genus cellulomonas.</title>
        <authorList>
            <person name="Ye L."/>
        </authorList>
    </citation>
    <scope>NUCLEOTIDE SEQUENCE [LARGE SCALE GENOMIC DNA]</scope>
    <source>
        <strain evidence="11">zg-Y338</strain>
    </source>
</reference>
<keyword evidence="8" id="KW-0067">ATP-binding</keyword>
<dbReference type="Pfam" id="PF00702">
    <property type="entry name" value="Hydrolase"/>
    <property type="match status" value="1"/>
</dbReference>
<keyword evidence="8" id="KW-1003">Cell membrane</keyword>
<dbReference type="PROSITE" id="PS00154">
    <property type="entry name" value="ATPASE_E1_E2"/>
    <property type="match status" value="1"/>
</dbReference>
<dbReference type="EMBL" id="CP101988">
    <property type="protein sequence ID" value="UUI75466.1"/>
    <property type="molecule type" value="Genomic_DNA"/>
</dbReference>
<proteinExistence type="inferred from homology"/>
<dbReference type="InterPro" id="IPR051014">
    <property type="entry name" value="Cation_Transport_ATPase_IB"/>
</dbReference>
<name>A0ABY5KY81_9CELL</name>
<dbReference type="SFLD" id="SFLDF00027">
    <property type="entry name" value="p-type_atpase"/>
    <property type="match status" value="1"/>
</dbReference>
<feature type="transmembrane region" description="Helical" evidence="8">
    <location>
        <begin position="61"/>
        <end position="78"/>
    </location>
</feature>
<feature type="transmembrane region" description="Helical" evidence="8">
    <location>
        <begin position="259"/>
        <end position="283"/>
    </location>
</feature>
<comment type="similarity">
    <text evidence="2 8">Belongs to the cation transport ATPase (P-type) (TC 3.A.3) family. Type IB subfamily.</text>
</comment>
<evidence type="ECO:0000256" key="3">
    <source>
        <dbReference type="ARBA" id="ARBA00022692"/>
    </source>
</evidence>
<dbReference type="SFLD" id="SFLDS00003">
    <property type="entry name" value="Haloacid_Dehalogenase"/>
    <property type="match status" value="1"/>
</dbReference>
<feature type="transmembrane region" description="Helical" evidence="8">
    <location>
        <begin position="569"/>
        <end position="593"/>
    </location>
</feature>
<dbReference type="InterPro" id="IPR018303">
    <property type="entry name" value="ATPase_P-typ_P_site"/>
</dbReference>
<dbReference type="InterPro" id="IPR001757">
    <property type="entry name" value="P_typ_ATPase"/>
</dbReference>
<feature type="transmembrane region" description="Helical" evidence="8">
    <location>
        <begin position="12"/>
        <end position="30"/>
    </location>
</feature>
<dbReference type="Gene3D" id="3.40.1110.10">
    <property type="entry name" value="Calcium-transporting ATPase, cytoplasmic domain N"/>
    <property type="match status" value="1"/>
</dbReference>
<dbReference type="InterPro" id="IPR008250">
    <property type="entry name" value="ATPase_P-typ_transduc_dom_A_sf"/>
</dbReference>
<evidence type="ECO:0000256" key="1">
    <source>
        <dbReference type="ARBA" id="ARBA00004651"/>
    </source>
</evidence>
<dbReference type="RefSeq" id="WP_227568438.1">
    <property type="nucleotide sequence ID" value="NZ_CP101988.1"/>
</dbReference>
<protein>
    <submittedName>
        <fullName evidence="10">Heavy metal translocating P-type ATPase</fullName>
    </submittedName>
</protein>
<evidence type="ECO:0000259" key="9">
    <source>
        <dbReference type="Pfam" id="PF00122"/>
    </source>
</evidence>
<dbReference type="SUPFAM" id="SSF81653">
    <property type="entry name" value="Calcium ATPase, transduction domain A"/>
    <property type="match status" value="1"/>
</dbReference>
<evidence type="ECO:0000256" key="8">
    <source>
        <dbReference type="RuleBase" id="RU362081"/>
    </source>
</evidence>
<dbReference type="Proteomes" id="UP001316189">
    <property type="component" value="Chromosome"/>
</dbReference>
<accession>A0ABY5KY81</accession>
<dbReference type="InterPro" id="IPR036412">
    <property type="entry name" value="HAD-like_sf"/>
</dbReference>
<gene>
    <name evidence="10" type="ORF">NP064_00595</name>
</gene>